<protein>
    <recommendedName>
        <fullName evidence="3">HTH tetR-type domain-containing protein</fullName>
    </recommendedName>
</protein>
<reference evidence="1 2" key="1">
    <citation type="submission" date="2013-12" db="EMBL/GenBank/DDBJ databases">
        <title>Comparative genomics of Petrotoga isolates.</title>
        <authorList>
            <person name="Nesbo C.L."/>
            <person name="Charchuk R."/>
            <person name="Chow K."/>
        </authorList>
    </citation>
    <scope>NUCLEOTIDE SEQUENCE [LARGE SCALE GENOMIC DNA]</scope>
    <source>
        <strain evidence="1 2">DSM 13574</strain>
    </source>
</reference>
<evidence type="ECO:0000313" key="2">
    <source>
        <dbReference type="Proteomes" id="UP000236434"/>
    </source>
</evidence>
<dbReference type="AlphaFoldDB" id="A0A2K1NYG3"/>
<proteinExistence type="predicted"/>
<dbReference type="Gene3D" id="1.10.357.10">
    <property type="entry name" value="Tetracycline Repressor, domain 2"/>
    <property type="match status" value="1"/>
</dbReference>
<dbReference type="InterPro" id="IPR009057">
    <property type="entry name" value="Homeodomain-like_sf"/>
</dbReference>
<gene>
    <name evidence="1" type="ORF">X929_07905</name>
</gene>
<evidence type="ECO:0000313" key="1">
    <source>
        <dbReference type="EMBL" id="PNR95588.1"/>
    </source>
</evidence>
<sequence>MAKRQKISKKNTKYKIEVLIDLAKGELLNHGITNFNYEKVIYDAKLSKSTVYKKFGKKDEFIIFVIKNLLDDFFTPFKKYVDDFNTFQEVLDYLSNLNFDVQSLMKEYPIDDLFEHPEITSIINDYYYQRFGKVITDKIAEFQNAGQIRKDIEAKYILEFLTSITKGMGLMLKDHDFKEVINNYRKLIETALAYKINSEKE</sequence>
<dbReference type="Proteomes" id="UP000236434">
    <property type="component" value="Unassembled WGS sequence"/>
</dbReference>
<evidence type="ECO:0008006" key="3">
    <source>
        <dbReference type="Google" id="ProtNLM"/>
    </source>
</evidence>
<comment type="caution">
    <text evidence="1">The sequence shown here is derived from an EMBL/GenBank/DDBJ whole genome shotgun (WGS) entry which is preliminary data.</text>
</comment>
<accession>A0A2K1NYG3</accession>
<name>A0A2K1NYG3_9BACT</name>
<dbReference type="OrthoDB" id="47759at2"/>
<organism evidence="1 2">
    <name type="scientific">Petrotoga olearia DSM 13574</name>
    <dbReference type="NCBI Taxonomy" id="1122955"/>
    <lineage>
        <taxon>Bacteria</taxon>
        <taxon>Thermotogati</taxon>
        <taxon>Thermotogota</taxon>
        <taxon>Thermotogae</taxon>
        <taxon>Petrotogales</taxon>
        <taxon>Petrotogaceae</taxon>
        <taxon>Petrotoga</taxon>
    </lineage>
</organism>
<dbReference type="RefSeq" id="WP_103067433.1">
    <property type="nucleotide sequence ID" value="NZ_AZRL01000021.1"/>
</dbReference>
<dbReference type="SUPFAM" id="SSF46689">
    <property type="entry name" value="Homeodomain-like"/>
    <property type="match status" value="1"/>
</dbReference>
<dbReference type="EMBL" id="AZRL01000021">
    <property type="protein sequence ID" value="PNR95588.1"/>
    <property type="molecule type" value="Genomic_DNA"/>
</dbReference>